<keyword evidence="2" id="KW-1185">Reference proteome</keyword>
<dbReference type="Proteomes" id="UP000692954">
    <property type="component" value="Unassembled WGS sequence"/>
</dbReference>
<dbReference type="AlphaFoldDB" id="A0A8S1RH22"/>
<evidence type="ECO:0000313" key="1">
    <source>
        <dbReference type="EMBL" id="CAD8126553.1"/>
    </source>
</evidence>
<protein>
    <submittedName>
        <fullName evidence="1">Uncharacterized protein</fullName>
    </submittedName>
</protein>
<name>A0A8S1RH22_9CILI</name>
<dbReference type="EMBL" id="CAJJDN010000168">
    <property type="protein sequence ID" value="CAD8126553.1"/>
    <property type="molecule type" value="Genomic_DNA"/>
</dbReference>
<comment type="caution">
    <text evidence="1">The sequence shown here is derived from an EMBL/GenBank/DDBJ whole genome shotgun (WGS) entry which is preliminary data.</text>
</comment>
<evidence type="ECO:0000313" key="2">
    <source>
        <dbReference type="Proteomes" id="UP000692954"/>
    </source>
</evidence>
<proteinExistence type="predicted"/>
<reference evidence="1" key="1">
    <citation type="submission" date="2021-01" db="EMBL/GenBank/DDBJ databases">
        <authorList>
            <consortium name="Genoscope - CEA"/>
            <person name="William W."/>
        </authorList>
    </citation>
    <scope>NUCLEOTIDE SEQUENCE</scope>
</reference>
<organism evidence="1 2">
    <name type="scientific">Paramecium sonneborni</name>
    <dbReference type="NCBI Taxonomy" id="65129"/>
    <lineage>
        <taxon>Eukaryota</taxon>
        <taxon>Sar</taxon>
        <taxon>Alveolata</taxon>
        <taxon>Ciliophora</taxon>
        <taxon>Intramacronucleata</taxon>
        <taxon>Oligohymenophorea</taxon>
        <taxon>Peniculida</taxon>
        <taxon>Parameciidae</taxon>
        <taxon>Paramecium</taxon>
    </lineage>
</organism>
<accession>A0A8S1RH22</accession>
<sequence>MSKEIQHLQNLHKNYPDVREYFQDNIVQQSIIGFKNTFKYRIMMKKYNLTFPQHQKILSQLIKALTKRQASLYFTYFIDYVERFSDNYQDDAKKKILEMLNYIIENYSDKMSKFTTEQTEILQNEYLKSIDLENFINQFVDMQWLIDDVWKYIQECIANIKELKISIIQETKEFQQNVDQYNINYKLIISMFEALKSEHQNKKRKKKNNIFVIKEICNWIERKKEYVQDNYILILILNLLKIKHVNFINSKVKNERINKIENNMGSESIHNINFNKDTQNCQEQYLSQKNFDFQDQPENQIDEEIDSYNDEFVQNSPSSRNSRSQRKIQKTQSSLEEEFQSLFLTKCQQEQLLEEEQSNRDQQESQGLYESNDHEINQIYHEGQFLDDQLQ</sequence>
<gene>
    <name evidence="1" type="ORF">PSON_ATCC_30995.1.T1680054</name>
</gene>